<dbReference type="Gene3D" id="2.40.30.70">
    <property type="entry name" value="YaeB-like"/>
    <property type="match status" value="1"/>
</dbReference>
<evidence type="ECO:0000259" key="3">
    <source>
        <dbReference type="PROSITE" id="PS51668"/>
    </source>
</evidence>
<accession>A0A3B0V677</accession>
<protein>
    <submittedName>
        <fullName evidence="4">tRNA (Adenine(37)-N6)-methyltransferase</fullName>
    </submittedName>
</protein>
<evidence type="ECO:0000256" key="1">
    <source>
        <dbReference type="ARBA" id="ARBA00022691"/>
    </source>
</evidence>
<dbReference type="Pfam" id="PF01980">
    <property type="entry name" value="TrmO_N"/>
    <property type="match status" value="1"/>
</dbReference>
<dbReference type="PROSITE" id="PS51668">
    <property type="entry name" value="TSAA_2"/>
    <property type="match status" value="1"/>
</dbReference>
<name>A0A3B0V677_9ZZZZ</name>
<keyword evidence="1" id="KW-0949">S-adenosyl-L-methionine</keyword>
<dbReference type="GO" id="GO:0008168">
    <property type="term" value="F:methyltransferase activity"/>
    <property type="evidence" value="ECO:0007669"/>
    <property type="project" value="UniProtKB-KW"/>
</dbReference>
<dbReference type="NCBIfam" id="TIGR00104">
    <property type="entry name" value="tRNA_TsaA"/>
    <property type="match status" value="1"/>
</dbReference>
<evidence type="ECO:0000256" key="2">
    <source>
        <dbReference type="ARBA" id="ARBA00033753"/>
    </source>
</evidence>
<dbReference type="InterPro" id="IPR040372">
    <property type="entry name" value="YaeB-like"/>
</dbReference>
<organism evidence="4">
    <name type="scientific">hydrothermal vent metagenome</name>
    <dbReference type="NCBI Taxonomy" id="652676"/>
    <lineage>
        <taxon>unclassified sequences</taxon>
        <taxon>metagenomes</taxon>
        <taxon>ecological metagenomes</taxon>
    </lineage>
</organism>
<dbReference type="SUPFAM" id="SSF118196">
    <property type="entry name" value="YaeB-like"/>
    <property type="match status" value="1"/>
</dbReference>
<keyword evidence="4" id="KW-0808">Transferase</keyword>
<dbReference type="EMBL" id="UOEY01000003">
    <property type="protein sequence ID" value="VAW34282.1"/>
    <property type="molecule type" value="Genomic_DNA"/>
</dbReference>
<proteinExistence type="inferred from homology"/>
<dbReference type="InterPro" id="IPR036414">
    <property type="entry name" value="YaeB_N_sf"/>
</dbReference>
<dbReference type="InterPro" id="IPR023370">
    <property type="entry name" value="TrmO-like_N"/>
</dbReference>
<gene>
    <name evidence="4" type="ORF">MNBD_DELTA04-922</name>
</gene>
<dbReference type="PANTHER" id="PTHR12818">
    <property type="entry name" value="TRNA (ADENINE(37)-N6)-METHYLTRANSFERASE"/>
    <property type="match status" value="1"/>
</dbReference>
<reference evidence="4" key="1">
    <citation type="submission" date="2018-06" db="EMBL/GenBank/DDBJ databases">
        <authorList>
            <person name="Zhirakovskaya E."/>
        </authorList>
    </citation>
    <scope>NUCLEOTIDE SEQUENCE</scope>
</reference>
<feature type="domain" description="TsaA-like" evidence="3">
    <location>
        <begin position="9"/>
        <end position="140"/>
    </location>
</feature>
<keyword evidence="4" id="KW-0489">Methyltransferase</keyword>
<comment type="similarity">
    <text evidence="2">Belongs to the tRNA methyltransferase O family.</text>
</comment>
<dbReference type="AlphaFoldDB" id="A0A3B0V677"/>
<dbReference type="GO" id="GO:0032259">
    <property type="term" value="P:methylation"/>
    <property type="evidence" value="ECO:0007669"/>
    <property type="project" value="UniProtKB-KW"/>
</dbReference>
<sequence length="140" mass="15618">MNYASPITLTPVGVMHCRLISPDETPKNFTESGETGTLEIFPRYEEALEGIEAGQTLVALFWLHQARRDVLKVYPRGDRSRGLHGVFNTRSPMRPNPIALSELKVLEVRGNMLSVCGVDVIDGTPLLDIKKKLREENDGD</sequence>
<evidence type="ECO:0000313" key="4">
    <source>
        <dbReference type="EMBL" id="VAW34282.1"/>
    </source>
</evidence>
<dbReference type="PANTHER" id="PTHR12818:SF0">
    <property type="entry name" value="TRNA (ADENINE(37)-N6)-METHYLTRANSFERASE"/>
    <property type="match status" value="1"/>
</dbReference>
<dbReference type="CDD" id="cd09281">
    <property type="entry name" value="UPF0066"/>
    <property type="match status" value="1"/>
</dbReference>
<dbReference type="InterPro" id="IPR036413">
    <property type="entry name" value="YaeB-like_sf"/>
</dbReference>